<proteinExistence type="predicted"/>
<evidence type="ECO:0008006" key="8">
    <source>
        <dbReference type="Google" id="ProtNLM"/>
    </source>
</evidence>
<dbReference type="PANTHER" id="PTHR10133">
    <property type="entry name" value="DNA POLYMERASE I"/>
    <property type="match status" value="1"/>
</dbReference>
<feature type="region of interest" description="Disordered" evidence="3">
    <location>
        <begin position="374"/>
        <end position="429"/>
    </location>
</feature>
<feature type="compositionally biased region" description="Pro residues" evidence="3">
    <location>
        <begin position="1420"/>
        <end position="1429"/>
    </location>
</feature>
<dbReference type="Gene3D" id="3.40.50.300">
    <property type="entry name" value="P-loop containing nucleotide triphosphate hydrolases"/>
    <property type="match status" value="2"/>
</dbReference>
<dbReference type="InterPro" id="IPR001098">
    <property type="entry name" value="DNA-dir_DNA_pol_A_palm_dom"/>
</dbReference>
<dbReference type="EMBL" id="LGRX02026830">
    <property type="protein sequence ID" value="KAK3250240.1"/>
    <property type="molecule type" value="Genomic_DNA"/>
</dbReference>
<feature type="domain" description="Helicase C-terminal" evidence="5">
    <location>
        <begin position="691"/>
        <end position="934"/>
    </location>
</feature>
<dbReference type="CDD" id="cd18795">
    <property type="entry name" value="SF2_C_Ski2"/>
    <property type="match status" value="1"/>
</dbReference>
<dbReference type="Gene3D" id="1.10.150.20">
    <property type="entry name" value="5' to 3' exonuclease, C-terminal subdomain"/>
    <property type="match status" value="1"/>
</dbReference>
<dbReference type="Pfam" id="PF20470">
    <property type="entry name" value="HTH_61"/>
    <property type="match status" value="1"/>
</dbReference>
<name>A0AAE0F4P1_9CHLO</name>
<dbReference type="Gene3D" id="3.30.70.370">
    <property type="match status" value="1"/>
</dbReference>
<dbReference type="PRINTS" id="PR00868">
    <property type="entry name" value="DNAPOLI"/>
</dbReference>
<dbReference type="Pfam" id="PF00270">
    <property type="entry name" value="DEAD"/>
    <property type="match status" value="1"/>
</dbReference>
<dbReference type="Proteomes" id="UP001190700">
    <property type="component" value="Unassembled WGS sequence"/>
</dbReference>
<dbReference type="SUPFAM" id="SSF56672">
    <property type="entry name" value="DNA/RNA polymerases"/>
    <property type="match status" value="1"/>
</dbReference>
<keyword evidence="1" id="KW-0547">Nucleotide-binding</keyword>
<dbReference type="InterPro" id="IPR001650">
    <property type="entry name" value="Helicase_C-like"/>
</dbReference>
<gene>
    <name evidence="6" type="ORF">CYMTET_40375</name>
</gene>
<evidence type="ECO:0000256" key="1">
    <source>
        <dbReference type="ARBA" id="ARBA00022741"/>
    </source>
</evidence>
<sequence length="2235" mass="238144">MNQPENVLNVVSGILEGGVERSRRSSSSKRPPGASAENAASKRKRSSFNCTPLTSTAEKQIAEIERAHNASLGQLPAKGSQPGPLARILSESQGASGIQGLETPTSAEALSIERACQQAEGIYRENDASLATAAPELRLSVSPDPVKRIDFTPPERDSTVKLDDASRREAEAPVEGLHDQPQLRSLDARQNAEELLPRSGPAEPQPAAPSGWRRAGPSEELPPEWPSAQCFEGQPLGPPLEQSTGPAGGVVGYQREWASEMRQAAASEGPVRGVAISGRDIGEATWRGQRAGGRAAGYRWEEGPEEAAAWRGEQRAVGGRQAMIGRGIGGSLEREAGAGCQWEGASERRLGALSEGPVGGPVAYQHARALEGQSEGVGGYTRGDAPASSVEGDPAAHAAGPSELQMGEAAAPSVSPSQPPPASTRLSDWEIPDSVVEAWKLPRGEMYPWQARCLATPGVREGRNLVYTAPTSSGKSLVAEVLLVRQLLQRDKLSVIALPFVSLCAEKVAHLTKLLEPLGKTVKSFFGSQGGALPGSDTGVMVCTFEKANALISRFVQEGRLEDIGLVVVDELHMLAESDRGGLLELMLTKLLYACGGPFNASRPAPYGGGSASSQCTPATPGGSAANHSLQLVGMSATLPNAQQLADWLGAALYETDFRPVPLTHMMKVERAIVDAEGVALRPPLPAPAPGDEEHVAMLTEETILAGHSVLIFCPTKASCQTTADWLAKRITVPSPLDAAGRSAPGGGALDEEDGRTVAVEEMRRGPAGLDEVLARTIPAGIAYHHAGLTAEERESVEAAYRGGWVRVLCATSTLAAGVNLPARRVIFRKPWRGNRVTLPFRPHPISTQPLGLACHSATACGRKQCAGFVSLWPLRQMAGRAGRAGLDTVGESILICPGTSNAGAEMLRQLMIQPPAPLSSSLAKEDAGMRRLMLEAVSCGLVSQPQHVHRYLQCTLLAALEEFQEVVAKRGIEALKALGKDGHLQWKDDTREFVPGALGLASGASSMHPDLALRVRQDVAAARQLLILSTELHLLYLVTPYQENTFYDSLRHLPGIFDRLTADEKRVGRMVLGRDEREVEVMLNRLRRGSVVGNKEREEVARRFMAALMLAELVQEAPLAKVVDKYKVPRGSIQGLQERAARFAGQVAAFCEQMGWWDMEGLIARLQNRISAGARPEIVSLMDIPGVKAHRARVLYQAGLRTPEAVLVMSEDKLTDILSAGTRRTGRSAVPWMERRAARQILLGSRQLLQDRAKELHEEGERSLRALLPEPQPSPARVTPSPQHPPGASARMGASAGGGHGAAASAVPGGPDEPESSRGLHPGQRGAMREAGTMSAGVSGMQQALGAEDAVGGARAGAGGGMWPPPQQAAMGGGRAVARPTEARSGQAEASVQQPQPGAGGGDIIPPRLEGGGSSRPWGLPPPLPPPQQQTERRRQQQLGAERSESPGPAAVNMILRERAQRAAGGCPGTTHPPGGMALGERQQPTSTAAPAAIFAGEKPGLAPAPHRQPVETPQVPREGAACVRDSEHLHRTCARVAARGSYAFAIHYSEAVVATGDGGLFGRGSGAGNVGAAGISRTLKVEGVALCCEEKDVVYIPLRDPEWRRKVTHDVLGRQGPCKLTYGLKSQLKAVLATQRAAPSASGGEALRPIRLAGPLQDVRIAAWLLEPDAIDVMDGSKVTVRLRQAHSAHSKSSLDSLLGRTGLLAQVQRFSKWSGGASATGLSAGARHGAAEAVKVALAAFHLHQHLTPLLDKEGLYVPFTRIEAPLVAVLARMELAGVAFNAAEVDTQMRPLKRKLQELQDEAHTLAGTRFSLTSVQEVHDVLYQRLQLVPPPAPGDRQPKEKAGRGGACKYSTDAETLGKLAEQHALPRVIIEHRKLSKLKACALENLPLHLQKSASGADPAADGFNRCALPRVSGSVLQTSVETGRLSMEEPNLQTVPKPYMYTLPMTASQSQGGDVEVNVRRAFVAAPGCTLMAVDYSQLELRIMAHYSCDEGLLKVLKLKGHEGDPFRQLAAIWKGIAIDAVGPSDRNWAKQLAYGLLYGKGANTFASEMGTDVETANQAMAAFRRMFPKVDEWLKRVVKDCRERRPPHIVTLGGRRRYLKDIALTGPQHSSARAAAERQAVNSMCQGSAADLVKVAMIAISKRIEGEGPEQERKDEQRCSLLLQIHDELLLEVESAAVDAVAQMVQECMEGAIQLNAPLMVKINVGPTWGDLQPFVPHARGEAETI</sequence>
<evidence type="ECO:0000256" key="3">
    <source>
        <dbReference type="SAM" id="MobiDB-lite"/>
    </source>
</evidence>
<keyword evidence="7" id="KW-1185">Reference proteome</keyword>
<dbReference type="CDD" id="cd08638">
    <property type="entry name" value="DNA_pol_A_theta"/>
    <property type="match status" value="1"/>
</dbReference>
<dbReference type="InterPro" id="IPR048960">
    <property type="entry name" value="POLQ-like_helical"/>
</dbReference>
<feature type="region of interest" description="Disordered" evidence="3">
    <location>
        <begin position="1833"/>
        <end position="1854"/>
    </location>
</feature>
<evidence type="ECO:0000259" key="4">
    <source>
        <dbReference type="PROSITE" id="PS51192"/>
    </source>
</evidence>
<dbReference type="Pfam" id="PF00271">
    <property type="entry name" value="Helicase_C"/>
    <property type="match status" value="1"/>
</dbReference>
<feature type="domain" description="Helicase ATP-binding" evidence="4">
    <location>
        <begin position="456"/>
        <end position="657"/>
    </location>
</feature>
<dbReference type="SUPFAM" id="SSF52540">
    <property type="entry name" value="P-loop containing nucleoside triphosphate hydrolases"/>
    <property type="match status" value="1"/>
</dbReference>
<dbReference type="InterPro" id="IPR043502">
    <property type="entry name" value="DNA/RNA_pol_sf"/>
</dbReference>
<dbReference type="CDD" id="cd18026">
    <property type="entry name" value="DEXHc_POLQ-like"/>
    <property type="match status" value="1"/>
</dbReference>
<dbReference type="SUPFAM" id="SSF158702">
    <property type="entry name" value="Sec63 N-terminal domain-like"/>
    <property type="match status" value="1"/>
</dbReference>
<dbReference type="PROSITE" id="PS51192">
    <property type="entry name" value="HELICASE_ATP_BIND_1"/>
    <property type="match status" value="1"/>
</dbReference>
<protein>
    <recommendedName>
        <fullName evidence="8">DNA-directed DNA polymerase</fullName>
    </recommendedName>
</protein>
<dbReference type="SMART" id="SM00487">
    <property type="entry name" value="DEXDc"/>
    <property type="match status" value="1"/>
</dbReference>
<dbReference type="SMART" id="SM00490">
    <property type="entry name" value="HELICc"/>
    <property type="match status" value="1"/>
</dbReference>
<dbReference type="Gene3D" id="1.10.3380.20">
    <property type="match status" value="1"/>
</dbReference>
<evidence type="ECO:0000313" key="6">
    <source>
        <dbReference type="EMBL" id="KAK3250240.1"/>
    </source>
</evidence>
<dbReference type="GO" id="GO:0006261">
    <property type="term" value="P:DNA-templated DNA replication"/>
    <property type="evidence" value="ECO:0007669"/>
    <property type="project" value="InterPro"/>
</dbReference>
<evidence type="ECO:0000259" key="5">
    <source>
        <dbReference type="PROSITE" id="PS51194"/>
    </source>
</evidence>
<dbReference type="InterPro" id="IPR011545">
    <property type="entry name" value="DEAD/DEAH_box_helicase_dom"/>
</dbReference>
<dbReference type="InterPro" id="IPR046931">
    <property type="entry name" value="HTH_61"/>
</dbReference>
<dbReference type="Gene3D" id="1.20.1060.10">
    <property type="entry name" value="Taq DNA Polymerase, Chain T, domain 4"/>
    <property type="match status" value="1"/>
</dbReference>
<dbReference type="GO" id="GO:0003887">
    <property type="term" value="F:DNA-directed DNA polymerase activity"/>
    <property type="evidence" value="ECO:0007669"/>
    <property type="project" value="InterPro"/>
</dbReference>
<dbReference type="Pfam" id="PF00476">
    <property type="entry name" value="DNA_pol_A"/>
    <property type="match status" value="1"/>
</dbReference>
<organism evidence="6 7">
    <name type="scientific">Cymbomonas tetramitiformis</name>
    <dbReference type="NCBI Taxonomy" id="36881"/>
    <lineage>
        <taxon>Eukaryota</taxon>
        <taxon>Viridiplantae</taxon>
        <taxon>Chlorophyta</taxon>
        <taxon>Pyramimonadophyceae</taxon>
        <taxon>Pyramimonadales</taxon>
        <taxon>Pyramimonadaceae</taxon>
        <taxon>Cymbomonas</taxon>
    </lineage>
</organism>
<reference evidence="6 7" key="1">
    <citation type="journal article" date="2015" name="Genome Biol. Evol.">
        <title>Comparative Genomics of a Bacterivorous Green Alga Reveals Evolutionary Causalities and Consequences of Phago-Mixotrophic Mode of Nutrition.</title>
        <authorList>
            <person name="Burns J.A."/>
            <person name="Paasch A."/>
            <person name="Narechania A."/>
            <person name="Kim E."/>
        </authorList>
    </citation>
    <scope>NUCLEOTIDE SEQUENCE [LARGE SCALE GENOMIC DNA]</scope>
    <source>
        <strain evidence="6 7">PLY_AMNH</strain>
    </source>
</reference>
<dbReference type="FunFam" id="1.10.150.20:FF:000002">
    <property type="entry name" value="DNA polymerase I"/>
    <property type="match status" value="1"/>
</dbReference>
<dbReference type="InterPro" id="IPR036397">
    <property type="entry name" value="RNaseH_sf"/>
</dbReference>
<feature type="compositionally biased region" description="Basic and acidic residues" evidence="3">
    <location>
        <begin position="186"/>
        <end position="196"/>
    </location>
</feature>
<dbReference type="InterPro" id="IPR027417">
    <property type="entry name" value="P-loop_NTPase"/>
</dbReference>
<dbReference type="InterPro" id="IPR014001">
    <property type="entry name" value="Helicase_ATP-bd"/>
</dbReference>
<feature type="region of interest" description="Disordered" evidence="3">
    <location>
        <begin position="144"/>
        <end position="239"/>
    </location>
</feature>
<dbReference type="Pfam" id="PF21099">
    <property type="entry name" value="POLQ_helical"/>
    <property type="match status" value="1"/>
</dbReference>
<comment type="caution">
    <text evidence="6">The sequence shown here is derived from an EMBL/GenBank/DDBJ whole genome shotgun (WGS) entry which is preliminary data.</text>
</comment>
<feature type="region of interest" description="Disordered" evidence="3">
    <location>
        <begin position="14"/>
        <end position="54"/>
    </location>
</feature>
<feature type="compositionally biased region" description="Basic and acidic residues" evidence="3">
    <location>
        <begin position="1254"/>
        <end position="1265"/>
    </location>
</feature>
<evidence type="ECO:0000313" key="7">
    <source>
        <dbReference type="Proteomes" id="UP001190700"/>
    </source>
</evidence>
<dbReference type="FunFam" id="3.40.50.300:FF:000968">
    <property type="entry name" value="Helicase and polymerase-containing protein TEBICHI"/>
    <property type="match status" value="1"/>
</dbReference>
<dbReference type="GO" id="GO:0003677">
    <property type="term" value="F:DNA binding"/>
    <property type="evidence" value="ECO:0007669"/>
    <property type="project" value="InterPro"/>
</dbReference>
<dbReference type="GO" id="GO:0005524">
    <property type="term" value="F:ATP binding"/>
    <property type="evidence" value="ECO:0007669"/>
    <property type="project" value="UniProtKB-KW"/>
</dbReference>
<dbReference type="GO" id="GO:0006302">
    <property type="term" value="P:double-strand break repair"/>
    <property type="evidence" value="ECO:0007669"/>
    <property type="project" value="TreeGrafter"/>
</dbReference>
<dbReference type="PROSITE" id="PS51194">
    <property type="entry name" value="HELICASE_CTER"/>
    <property type="match status" value="1"/>
</dbReference>
<dbReference type="InterPro" id="IPR002298">
    <property type="entry name" value="DNA_polymerase_A"/>
</dbReference>
<feature type="region of interest" description="Disordered" evidence="3">
    <location>
        <begin position="1254"/>
        <end position="1451"/>
    </location>
</feature>
<dbReference type="SMART" id="SM00482">
    <property type="entry name" value="POLAc"/>
    <property type="match status" value="1"/>
</dbReference>
<accession>A0AAE0F4P1</accession>
<dbReference type="Gene3D" id="3.30.420.10">
    <property type="entry name" value="Ribonuclease H-like superfamily/Ribonuclease H"/>
    <property type="match status" value="1"/>
</dbReference>
<keyword evidence="2" id="KW-0067">ATP-binding</keyword>
<feature type="compositionally biased region" description="Basic and acidic residues" evidence="3">
    <location>
        <begin position="145"/>
        <end position="171"/>
    </location>
</feature>
<evidence type="ECO:0000256" key="2">
    <source>
        <dbReference type="ARBA" id="ARBA00022840"/>
    </source>
</evidence>
<dbReference type="PANTHER" id="PTHR10133:SF62">
    <property type="entry name" value="DNA POLYMERASE THETA"/>
    <property type="match status" value="1"/>
</dbReference>